<keyword evidence="3" id="KW-1185">Reference proteome</keyword>
<sequence length="656" mass="70366">MGNVPPGTGPLSPGFSGIDPALLGGFVTELEHARGVIGERAEMIRRIFAANGVSAASLDPIGEAERWIDENLPELRRRHQMAENIARLPGWNPGAPGGLLPYEEKAILPAAEAQRLGRQLASDYLGISDSFFNPDRDEDYRTIVYRLVEHLHDPEFTAAFFAALGPQGTLDLPMVLRENLFALAEDATLGPPRPDDLWLRTVSLAFGTAVTGGSHVPGFAQVKNAILTPPSQDWFGASLLLSSGAFPPEWLAEAVVARGLDDPRHVNAGYLYALGNNPAAARLAVATVTGGDPAKLRDFLTALNKSAAGMYQEAGRGDAFGRMLAAASGAYDEKDGAHSREAAFFAYTVMTTLGRLEVGEEVRVHLAEIAGAYATEITEGAYLEDGNRMLPSSFQPVDSMVPGLRPAFRLSPEDTYRFIATFANTPDNRRPFDEAMGALTQRLVDEGVPVMLKSRDGAELEAAFAALGNVSGLELAAEEKFAQAADQAAEELHDDLSFGVGTTLGIAGIVIPGGMTGAVLWTALSTGWSAYDTYEPNQERQRDQTRAASTTQILGRRHAVAQSLMDAGFPPDISPEAYQATCPPGVAIADGNGRLRPFPDILASGDTGLRAFEEWTRQNGLTRASDMTLAKLSSRFADRFNGQLSMTAPRARFFEE</sequence>
<dbReference type="InterPro" id="IPR046701">
    <property type="entry name" value="DUF6571"/>
</dbReference>
<dbReference type="Pfam" id="PF20211">
    <property type="entry name" value="DUF6571"/>
    <property type="match status" value="1"/>
</dbReference>
<evidence type="ECO:0000313" key="2">
    <source>
        <dbReference type="EMBL" id="GII46154.1"/>
    </source>
</evidence>
<dbReference type="EMBL" id="BOOQ01000015">
    <property type="protein sequence ID" value="GII46154.1"/>
    <property type="molecule type" value="Genomic_DNA"/>
</dbReference>
<dbReference type="AlphaFoldDB" id="A0A8J3UPT6"/>
<evidence type="ECO:0000259" key="1">
    <source>
        <dbReference type="Pfam" id="PF20211"/>
    </source>
</evidence>
<proteinExistence type="predicted"/>
<gene>
    <name evidence="2" type="ORF">Psi02_25780</name>
</gene>
<protein>
    <recommendedName>
        <fullName evidence="1">DUF6571 domain-containing protein</fullName>
    </recommendedName>
</protein>
<organism evidence="2 3">
    <name type="scientific">Planotetraspora silvatica</name>
    <dbReference type="NCBI Taxonomy" id="234614"/>
    <lineage>
        <taxon>Bacteria</taxon>
        <taxon>Bacillati</taxon>
        <taxon>Actinomycetota</taxon>
        <taxon>Actinomycetes</taxon>
        <taxon>Streptosporangiales</taxon>
        <taxon>Streptosporangiaceae</taxon>
        <taxon>Planotetraspora</taxon>
    </lineage>
</organism>
<accession>A0A8J3UPT6</accession>
<evidence type="ECO:0000313" key="3">
    <source>
        <dbReference type="Proteomes" id="UP000644610"/>
    </source>
</evidence>
<dbReference type="Proteomes" id="UP000644610">
    <property type="component" value="Unassembled WGS sequence"/>
</dbReference>
<comment type="caution">
    <text evidence="2">The sequence shown here is derived from an EMBL/GenBank/DDBJ whole genome shotgun (WGS) entry which is preliminary data.</text>
</comment>
<feature type="domain" description="DUF6571" evidence="1">
    <location>
        <begin position="342"/>
        <end position="581"/>
    </location>
</feature>
<dbReference type="RefSeq" id="WP_344054530.1">
    <property type="nucleotide sequence ID" value="NZ_BAAAKY010000049.1"/>
</dbReference>
<reference evidence="2" key="1">
    <citation type="submission" date="2021-01" db="EMBL/GenBank/DDBJ databases">
        <title>Whole genome shotgun sequence of Planotetraspora silvatica NBRC 100141.</title>
        <authorList>
            <person name="Komaki H."/>
            <person name="Tamura T."/>
        </authorList>
    </citation>
    <scope>NUCLEOTIDE SEQUENCE</scope>
    <source>
        <strain evidence="2">NBRC 100141</strain>
    </source>
</reference>
<name>A0A8J3UPT6_9ACTN</name>